<evidence type="ECO:0000259" key="1">
    <source>
        <dbReference type="Pfam" id="PF08719"/>
    </source>
</evidence>
<organism evidence="2 3">
    <name type="scientific">Ditylenchus destructor</name>
    <dbReference type="NCBI Taxonomy" id="166010"/>
    <lineage>
        <taxon>Eukaryota</taxon>
        <taxon>Metazoa</taxon>
        <taxon>Ecdysozoa</taxon>
        <taxon>Nematoda</taxon>
        <taxon>Chromadorea</taxon>
        <taxon>Rhabditida</taxon>
        <taxon>Tylenchina</taxon>
        <taxon>Tylenchomorpha</taxon>
        <taxon>Sphaerularioidea</taxon>
        <taxon>Anguinidae</taxon>
        <taxon>Anguininae</taxon>
        <taxon>Ditylenchus</taxon>
    </lineage>
</organism>
<dbReference type="Gene3D" id="1.10.357.40">
    <property type="entry name" value="YbiA-like"/>
    <property type="match status" value="1"/>
</dbReference>
<dbReference type="SUPFAM" id="SSF143990">
    <property type="entry name" value="YbiA-like"/>
    <property type="match status" value="1"/>
</dbReference>
<gene>
    <name evidence="2" type="ORF">DdX_09561</name>
</gene>
<evidence type="ECO:0000313" key="3">
    <source>
        <dbReference type="Proteomes" id="UP001201812"/>
    </source>
</evidence>
<reference evidence="2" key="1">
    <citation type="submission" date="2022-01" db="EMBL/GenBank/DDBJ databases">
        <title>Genome Sequence Resource for Two Populations of Ditylenchus destructor, the Migratory Endoparasitic Phytonematode.</title>
        <authorList>
            <person name="Zhang H."/>
            <person name="Lin R."/>
            <person name="Xie B."/>
        </authorList>
    </citation>
    <scope>NUCLEOTIDE SEQUENCE</scope>
    <source>
        <strain evidence="2">BazhouSP</strain>
    </source>
</reference>
<dbReference type="CDD" id="cd15457">
    <property type="entry name" value="NADAR"/>
    <property type="match status" value="1"/>
</dbReference>
<dbReference type="Proteomes" id="UP001201812">
    <property type="component" value="Unassembled WGS sequence"/>
</dbReference>
<keyword evidence="3" id="KW-1185">Reference proteome</keyword>
<accession>A0AAD4N283</accession>
<feature type="domain" description="NADAR" evidence="1">
    <location>
        <begin position="99"/>
        <end position="280"/>
    </location>
</feature>
<proteinExistence type="predicted"/>
<dbReference type="AlphaFoldDB" id="A0AAD4N283"/>
<dbReference type="EMBL" id="JAKKPZ010000018">
    <property type="protein sequence ID" value="KAI1712475.1"/>
    <property type="molecule type" value="Genomic_DNA"/>
</dbReference>
<dbReference type="Pfam" id="PF08719">
    <property type="entry name" value="NADAR"/>
    <property type="match status" value="1"/>
</dbReference>
<dbReference type="InterPro" id="IPR037238">
    <property type="entry name" value="YbiA-like_sf"/>
</dbReference>
<evidence type="ECO:0000313" key="2">
    <source>
        <dbReference type="EMBL" id="KAI1712475.1"/>
    </source>
</evidence>
<sequence length="388" mass="42702">MKNNSYNRWPTISGSNSGYANTGYGTSGWSSAWSDPVYVRGGFTQQQHAGNSQYGQTSLNQVAQRKKNVLKRHTPFPFVRMPDSMEHMTVALTPKNITCFHGFSNVFSLQHKGEFTVDGKTYKSVDQYYQMRKVQDLLGIESEKFTDGSTKDYSGLAKNLLREGSVDRNKIDKWRVTSGVEVVQKALLEKVKQCEELRKALVETGDKLIVQSYVGDDFFGAGAAAKEIKDWASKMEKNKVSVKVPTDYPLTSETLKHVPVIGKKGRNVLGIIYMILREKMNKGLLTSLQVTLSEFGNVDLGAEKPKPGNRVNKKTDPNSMEIDFTKDYDADSTSLNTSALSGGSTKVPATPANTPAAAATTKTSVFTLASQLNATTQSLTNSLFKTSI</sequence>
<protein>
    <recommendedName>
        <fullName evidence="1">NADAR domain-containing protein</fullName>
    </recommendedName>
</protein>
<comment type="caution">
    <text evidence="2">The sequence shown here is derived from an EMBL/GenBank/DDBJ whole genome shotgun (WGS) entry which is preliminary data.</text>
</comment>
<dbReference type="InterPro" id="IPR012816">
    <property type="entry name" value="NADAR"/>
</dbReference>
<name>A0AAD4N283_9BILA</name>